<accession>A0A8K0DUQ0</accession>
<organism evidence="6 7">
    <name type="scientific">Rhamnella rubrinervis</name>
    <dbReference type="NCBI Taxonomy" id="2594499"/>
    <lineage>
        <taxon>Eukaryota</taxon>
        <taxon>Viridiplantae</taxon>
        <taxon>Streptophyta</taxon>
        <taxon>Embryophyta</taxon>
        <taxon>Tracheophyta</taxon>
        <taxon>Spermatophyta</taxon>
        <taxon>Magnoliopsida</taxon>
        <taxon>eudicotyledons</taxon>
        <taxon>Gunneridae</taxon>
        <taxon>Pentapetalae</taxon>
        <taxon>rosids</taxon>
        <taxon>fabids</taxon>
        <taxon>Rosales</taxon>
        <taxon>Rhamnaceae</taxon>
        <taxon>rhamnoid group</taxon>
        <taxon>Rhamneae</taxon>
        <taxon>Rhamnella</taxon>
    </lineage>
</organism>
<keyword evidence="2" id="KW-0645">Protease</keyword>
<evidence type="ECO:0000256" key="4">
    <source>
        <dbReference type="SAM" id="MobiDB-lite"/>
    </source>
</evidence>
<evidence type="ECO:0000256" key="3">
    <source>
        <dbReference type="ARBA" id="ARBA00022801"/>
    </source>
</evidence>
<dbReference type="GO" id="GO:0006508">
    <property type="term" value="P:proteolysis"/>
    <property type="evidence" value="ECO:0007669"/>
    <property type="project" value="UniProtKB-KW"/>
</dbReference>
<dbReference type="PROSITE" id="PS50600">
    <property type="entry name" value="ULP_PROTEASE"/>
    <property type="match status" value="1"/>
</dbReference>
<evidence type="ECO:0000313" key="7">
    <source>
        <dbReference type="Proteomes" id="UP000796880"/>
    </source>
</evidence>
<sequence>MTKFERHPFDESEVEDNVKVCMFYLLKAVLLACDKRKLVSRDHFMIMQNPKLRERYPWGRCHMMLQSNHCVAQLITATPPTLSSIGSPPYASSPHASPATAQYAISEDVARGVHQSVDSLGGSPIADTDPVKPAGGSPTIQDDIVEPSERAPTLTYDLDLPIKESRRRLLMDFLDDSSRSNHNVDIMVLDKSNFQTTLTSGAWLGSDKRIHDHRDLFIERVAIVDVFFWESLYYCFEAHAPVMQIKYIHPSERPPIPSRDWTCDANDNTLTNYMKSISPLLSCSWKDVNRVYVPINNEDKHWLVAEVDLVRRHITLYDSSCTISNDWFQICNDESL</sequence>
<feature type="domain" description="Ubiquitin-like protease family profile" evidence="5">
    <location>
        <begin position="152"/>
        <end position="336"/>
    </location>
</feature>
<dbReference type="EMBL" id="VOIH02000010">
    <property type="protein sequence ID" value="KAF3434583.1"/>
    <property type="molecule type" value="Genomic_DNA"/>
</dbReference>
<keyword evidence="7" id="KW-1185">Reference proteome</keyword>
<evidence type="ECO:0000259" key="5">
    <source>
        <dbReference type="PROSITE" id="PS50600"/>
    </source>
</evidence>
<evidence type="ECO:0000313" key="6">
    <source>
        <dbReference type="EMBL" id="KAF3434583.1"/>
    </source>
</evidence>
<proteinExistence type="inferred from homology"/>
<protein>
    <recommendedName>
        <fullName evidence="5">Ubiquitin-like protease family profile domain-containing protein</fullName>
    </recommendedName>
</protein>
<reference evidence="6" key="1">
    <citation type="submission" date="2020-03" db="EMBL/GenBank/DDBJ databases">
        <title>A high-quality chromosome-level genome assembly of a woody plant with both climbing and erect habits, Rhamnella rubrinervis.</title>
        <authorList>
            <person name="Lu Z."/>
            <person name="Yang Y."/>
            <person name="Zhu X."/>
            <person name="Sun Y."/>
        </authorList>
    </citation>
    <scope>NUCLEOTIDE SEQUENCE</scope>
    <source>
        <strain evidence="6">BYM</strain>
        <tissue evidence="6">Leaf</tissue>
    </source>
</reference>
<dbReference type="Proteomes" id="UP000796880">
    <property type="component" value="Unassembled WGS sequence"/>
</dbReference>
<dbReference type="Pfam" id="PF02902">
    <property type="entry name" value="Peptidase_C48"/>
    <property type="match status" value="1"/>
</dbReference>
<dbReference type="AlphaFoldDB" id="A0A8K0DUQ0"/>
<dbReference type="Gene3D" id="3.40.395.10">
    <property type="entry name" value="Adenoviral Proteinase, Chain A"/>
    <property type="match status" value="1"/>
</dbReference>
<dbReference type="SUPFAM" id="SSF54001">
    <property type="entry name" value="Cysteine proteinases"/>
    <property type="match status" value="1"/>
</dbReference>
<name>A0A8K0DUQ0_9ROSA</name>
<dbReference type="InterPro" id="IPR038765">
    <property type="entry name" value="Papain-like_cys_pep_sf"/>
</dbReference>
<dbReference type="GO" id="GO:0008234">
    <property type="term" value="F:cysteine-type peptidase activity"/>
    <property type="evidence" value="ECO:0007669"/>
    <property type="project" value="InterPro"/>
</dbReference>
<feature type="region of interest" description="Disordered" evidence="4">
    <location>
        <begin position="116"/>
        <end position="148"/>
    </location>
</feature>
<evidence type="ECO:0000256" key="2">
    <source>
        <dbReference type="ARBA" id="ARBA00022670"/>
    </source>
</evidence>
<comment type="caution">
    <text evidence="6">The sequence shown here is derived from an EMBL/GenBank/DDBJ whole genome shotgun (WGS) entry which is preliminary data.</text>
</comment>
<dbReference type="InterPro" id="IPR003653">
    <property type="entry name" value="Peptidase_C48_C"/>
</dbReference>
<keyword evidence="3" id="KW-0378">Hydrolase</keyword>
<comment type="similarity">
    <text evidence="1">Belongs to the peptidase C48 family.</text>
</comment>
<dbReference type="OrthoDB" id="1680482at2759"/>
<gene>
    <name evidence="6" type="ORF">FNV43_RR21668</name>
</gene>
<evidence type="ECO:0000256" key="1">
    <source>
        <dbReference type="ARBA" id="ARBA00005234"/>
    </source>
</evidence>